<gene>
    <name evidence="2" type="ORF">F1721_23780</name>
</gene>
<protein>
    <submittedName>
        <fullName evidence="2">Uncharacterized protein</fullName>
    </submittedName>
</protein>
<organism evidence="2 3">
    <name type="scientific">Saccharopolyspora hirsuta</name>
    <dbReference type="NCBI Taxonomy" id="1837"/>
    <lineage>
        <taxon>Bacteria</taxon>
        <taxon>Bacillati</taxon>
        <taxon>Actinomycetota</taxon>
        <taxon>Actinomycetes</taxon>
        <taxon>Pseudonocardiales</taxon>
        <taxon>Pseudonocardiaceae</taxon>
        <taxon>Saccharopolyspora</taxon>
    </lineage>
</organism>
<dbReference type="AlphaFoldDB" id="A0A5M7BMC7"/>
<name>A0A5M7BMC7_SACHI</name>
<feature type="compositionally biased region" description="Low complexity" evidence="1">
    <location>
        <begin position="521"/>
        <end position="530"/>
    </location>
</feature>
<dbReference type="EMBL" id="VWPH01000011">
    <property type="protein sequence ID" value="KAA5830120.1"/>
    <property type="molecule type" value="Genomic_DNA"/>
</dbReference>
<evidence type="ECO:0000313" key="2">
    <source>
        <dbReference type="EMBL" id="KAA5830120.1"/>
    </source>
</evidence>
<reference evidence="2 3" key="1">
    <citation type="submission" date="2019-09" db="EMBL/GenBank/DDBJ databases">
        <title>Draft genome sequence of the thermophilic Saccharopolyspora hirsuta VKM Ac-666T.</title>
        <authorList>
            <person name="Lobastova T.G."/>
            <person name="Fokina V."/>
            <person name="Bragin E.Y."/>
            <person name="Shtratnikova V.Y."/>
            <person name="Starodumova I.P."/>
            <person name="Tarlachkov S.V."/>
            <person name="Donova M.V."/>
        </authorList>
    </citation>
    <scope>NUCLEOTIDE SEQUENCE [LARGE SCALE GENOMIC DNA]</scope>
    <source>
        <strain evidence="2 3">VKM Ac-666</strain>
    </source>
</reference>
<comment type="caution">
    <text evidence="2">The sequence shown here is derived from an EMBL/GenBank/DDBJ whole genome shotgun (WGS) entry which is preliminary data.</text>
</comment>
<feature type="region of interest" description="Disordered" evidence="1">
    <location>
        <begin position="491"/>
        <end position="510"/>
    </location>
</feature>
<feature type="compositionally biased region" description="Pro residues" evidence="1">
    <location>
        <begin position="536"/>
        <end position="563"/>
    </location>
</feature>
<dbReference type="RefSeq" id="WP_150068974.1">
    <property type="nucleotide sequence ID" value="NZ_VWPH01000011.1"/>
</dbReference>
<dbReference type="Proteomes" id="UP000323946">
    <property type="component" value="Unassembled WGS sequence"/>
</dbReference>
<accession>A0A5M7BMC7</accession>
<dbReference type="SMR" id="A0A5M7BMC7"/>
<evidence type="ECO:0000256" key="1">
    <source>
        <dbReference type="SAM" id="MobiDB-lite"/>
    </source>
</evidence>
<proteinExistence type="predicted"/>
<dbReference type="OrthoDB" id="3320501at2"/>
<sequence length="823" mass="87820">MSALSQRRRQRGASEAVALAKHTIGNALVVHPPQRMSDEAKVMAMSVAADELHELVVVDLPTGAPISAWDSVAALLPRNRRGIRLVLGGRSREATALAGQWLSERIGRTVIAPDGVIFRGTGGTLFVHSGQGSGWVRFRPGRSPEWEAKRFPRPSWDAGVVDSMPTSSVGIAEPVPGGVWIHSATQHADLRKHWGRIVSGMPCQPDVLTIVLGCPGEAPLSLDDVARFWQRLDAHDRAKARFVQYGPVRLPEGDVLGQALADVLGEQVVTYTGMPVGAPAAPGVYTMSAEGEIGWQPFARELAYLPQAHPSHRETPKLVSHRAPVEGVDQIGPATYWYTPDAVIEVVQSGLWMRPPEGAQNEAAVRARPLDPDAGYLVFDAADEKRASRMRLLAEDVLARLDPATRVRCQLVPAADFGREVVRIAGPALGELTTGPEPTYAKAVDAPEAPAVQTEPEVPAIGVDAPVVDGTPAPPGAVEQTVQIGSPIDAAAPPEAAVEPPREAAAAPAAEMSISLESAPAPVTADVPEPAEAPEEPPTPDAAEPAPPPGSAAPGPAPAVQPTPVPEAAAVLPAQGIAEERAWLRRSLHQKFDAMSVSISRILSEHPGFQSRDRSSGDVLADAVAVRLYLPAHGADVDRALRTGERGPHVPMARCVVSGLRKLPSHRGATVFTASPAPEHWQLYREHRLVTEWGFLHALTEPCAQSDGDVDVLVWSMTGRRTKLLEPDGPDHVDNRVVFAPGTNFKVLDLVEPGEQGERGRILLRELAESEVDSEGRVTENESLDQLGLKSLQRCIQRWTEAPPTGTVPEAARARFGALPGLV</sequence>
<evidence type="ECO:0000313" key="3">
    <source>
        <dbReference type="Proteomes" id="UP000323946"/>
    </source>
</evidence>
<keyword evidence="3" id="KW-1185">Reference proteome</keyword>
<dbReference type="Gene3D" id="3.90.176.10">
    <property type="entry name" value="Toxin ADP-ribosyltransferase, Chain A, domain 1"/>
    <property type="match status" value="1"/>
</dbReference>
<feature type="region of interest" description="Disordered" evidence="1">
    <location>
        <begin position="521"/>
        <end position="563"/>
    </location>
</feature>